<feature type="transmembrane region" description="Helical" evidence="1">
    <location>
        <begin position="362"/>
        <end position="384"/>
    </location>
</feature>
<feature type="transmembrane region" description="Helical" evidence="1">
    <location>
        <begin position="286"/>
        <end position="306"/>
    </location>
</feature>
<keyword evidence="1" id="KW-1133">Transmembrane helix</keyword>
<dbReference type="STRING" id="229920.ADM99_11805"/>
<proteinExistence type="predicted"/>
<dbReference type="OrthoDB" id="160589at2"/>
<feature type="transmembrane region" description="Helical" evidence="1">
    <location>
        <begin position="413"/>
        <end position="437"/>
    </location>
</feature>
<feature type="transmembrane region" description="Helical" evidence="1">
    <location>
        <begin position="457"/>
        <end position="473"/>
    </location>
</feature>
<feature type="transmembrane region" description="Helical" evidence="1">
    <location>
        <begin position="44"/>
        <end position="63"/>
    </location>
</feature>
<keyword evidence="1" id="KW-0812">Transmembrane</keyword>
<feature type="transmembrane region" description="Helical" evidence="1">
    <location>
        <begin position="131"/>
        <end position="149"/>
    </location>
</feature>
<gene>
    <name evidence="3" type="ORF">ADM99_11805</name>
</gene>
<feature type="domain" description="DUF5671" evidence="2">
    <location>
        <begin position="6"/>
        <end position="138"/>
    </location>
</feature>
<name>A0A0P6X7A9_9CHLR</name>
<dbReference type="Proteomes" id="UP000050430">
    <property type="component" value="Unassembled WGS sequence"/>
</dbReference>
<reference evidence="3 4" key="1">
    <citation type="submission" date="2015-07" db="EMBL/GenBank/DDBJ databases">
        <title>Genome sequence of Leptolinea tardivitalis DSM 16556.</title>
        <authorList>
            <person name="Hemp J."/>
            <person name="Ward L.M."/>
            <person name="Pace L.A."/>
            <person name="Fischer W.W."/>
        </authorList>
    </citation>
    <scope>NUCLEOTIDE SEQUENCE [LARGE SCALE GENOMIC DNA]</scope>
    <source>
        <strain evidence="3 4">YMTK-2</strain>
    </source>
</reference>
<organism evidence="3 4">
    <name type="scientific">Leptolinea tardivitalis</name>
    <dbReference type="NCBI Taxonomy" id="229920"/>
    <lineage>
        <taxon>Bacteria</taxon>
        <taxon>Bacillati</taxon>
        <taxon>Chloroflexota</taxon>
        <taxon>Anaerolineae</taxon>
        <taxon>Anaerolineales</taxon>
        <taxon>Anaerolineaceae</taxon>
        <taxon>Leptolinea</taxon>
    </lineage>
</organism>
<dbReference type="EMBL" id="LGCK01000012">
    <property type="protein sequence ID" value="KPL70982.1"/>
    <property type="molecule type" value="Genomic_DNA"/>
</dbReference>
<feature type="transmembrane region" description="Helical" evidence="1">
    <location>
        <begin position="205"/>
        <end position="222"/>
    </location>
</feature>
<feature type="transmembrane region" description="Helical" evidence="1">
    <location>
        <begin position="170"/>
        <end position="193"/>
    </location>
</feature>
<feature type="domain" description="DUF5671" evidence="2">
    <location>
        <begin position="326"/>
        <end position="466"/>
    </location>
</feature>
<evidence type="ECO:0000256" key="1">
    <source>
        <dbReference type="SAM" id="Phobius"/>
    </source>
</evidence>
<keyword evidence="1" id="KW-0472">Membrane</keyword>
<feature type="transmembrane region" description="Helical" evidence="1">
    <location>
        <begin position="243"/>
        <end position="266"/>
    </location>
</feature>
<evidence type="ECO:0000259" key="2">
    <source>
        <dbReference type="Pfam" id="PF18920"/>
    </source>
</evidence>
<dbReference type="RefSeq" id="WP_062422704.1">
    <property type="nucleotide sequence ID" value="NZ_BBYA01000011.1"/>
</dbReference>
<dbReference type="Pfam" id="PF18920">
    <property type="entry name" value="DUF5671"/>
    <property type="match status" value="3"/>
</dbReference>
<dbReference type="InterPro" id="IPR043728">
    <property type="entry name" value="DUF5671"/>
</dbReference>
<sequence length="644" mass="72532">MRTIRRLYFYLVAFISLEVVMWSIITLARTIFDAASLNNIGDQIAGGLAFLIVGLPMFLFHWIFIQRDSSHDPDERASRLRELFLYGTYLATLIPIAQNIIALINRELLKLFDLDNTFAFLGSEQTLADNLIAIMVLSVAFYYFFHIVKKEWADNTPGNDLPGTRRLFRYIWMLYSLVLLIFGVVFILQYIFYTPVDLGNPTREMLANGLAILLVSAPLWTFNWQVIQKSLDSREEADSYLRLVSLYCLALGGIIITLTSGGWVLATVLKVFLEKEAITGSELFNRLSSTLSVTIAMGVVWAYFGRQWNETIKNAADTLRQAALRRLYFYILSLLGNITVFFGIQQLFGVMIDIIFGQFTSLTSYASSISTSLAMLIIGLPVWLRYWPVLQTEAAQTSDMGDHARRSIIRKSYLYLLLFSLVVGMMASAGQLLYNLISKITVENPGNPLMDFLHDSKTLAIIIVWLVYHFLALHSDGKAAQAALSMRHASFPTALFAISDSQYVEQVKESLSKSAPGIPLTVFKKDEVTSVNDLTVFKALVLPVKFVTEPDEMIRGKLDAYSGKRVIIPEEKEGWIWQGLGTRNTLESARETARIIRQLAENQPVRTSTSNSPWVIVGYVFGGLFALQVLLMIIASIISAFFPM</sequence>
<dbReference type="AlphaFoldDB" id="A0A0P6X7A9"/>
<feature type="transmembrane region" description="Helical" evidence="1">
    <location>
        <begin position="83"/>
        <end position="104"/>
    </location>
</feature>
<protein>
    <recommendedName>
        <fullName evidence="2">DUF5671 domain-containing protein</fullName>
    </recommendedName>
</protein>
<accession>A0A0P6X7A9</accession>
<comment type="caution">
    <text evidence="3">The sequence shown here is derived from an EMBL/GenBank/DDBJ whole genome shotgun (WGS) entry which is preliminary data.</text>
</comment>
<feature type="transmembrane region" description="Helical" evidence="1">
    <location>
        <begin position="327"/>
        <end position="356"/>
    </location>
</feature>
<evidence type="ECO:0000313" key="4">
    <source>
        <dbReference type="Proteomes" id="UP000050430"/>
    </source>
</evidence>
<feature type="transmembrane region" description="Helical" evidence="1">
    <location>
        <begin position="616"/>
        <end position="642"/>
    </location>
</feature>
<evidence type="ECO:0000313" key="3">
    <source>
        <dbReference type="EMBL" id="KPL70982.1"/>
    </source>
</evidence>
<feature type="domain" description="DUF5671" evidence="2">
    <location>
        <begin position="166"/>
        <end position="299"/>
    </location>
</feature>
<feature type="transmembrane region" description="Helical" evidence="1">
    <location>
        <begin position="7"/>
        <end position="32"/>
    </location>
</feature>
<keyword evidence="4" id="KW-1185">Reference proteome</keyword>